<evidence type="ECO:0000256" key="1">
    <source>
        <dbReference type="SAM" id="MobiDB-lite"/>
    </source>
</evidence>
<comment type="caution">
    <text evidence="2">The sequence shown here is derived from an EMBL/GenBank/DDBJ whole genome shotgun (WGS) entry which is preliminary data.</text>
</comment>
<keyword evidence="3" id="KW-1185">Reference proteome</keyword>
<feature type="region of interest" description="Disordered" evidence="1">
    <location>
        <begin position="458"/>
        <end position="501"/>
    </location>
</feature>
<feature type="compositionally biased region" description="Basic residues" evidence="1">
    <location>
        <begin position="46"/>
        <end position="58"/>
    </location>
</feature>
<feature type="region of interest" description="Disordered" evidence="1">
    <location>
        <begin position="191"/>
        <end position="277"/>
    </location>
</feature>
<sequence>MDSLFPYFIAGAATMAGSICYFWGQHQAAARFTEMLNQRQVPTATTRRRRTRKRRRRSSIASGGPPGGPDVSDVTEPDSRKRKTPPTTLGTYPGHLLDGRTSPQAAGRERKRTRVSDDSDLEREAPPSSNRMNENTGNRIPIGMGHLAIPSSPASPQPSEIQSSILDTGYWPSRIDAGDLAAARGVTPSPQLVSRATSADFVQGSSSRPLPPRTSLQASAVAPQRHHRRCQNARAAAEREYQRQRVRRPRTPTPAPVSVRAQSPEHSNGLSSGQSTSLPTLRELFPWLRPLAPGEAQAARATLIHPRAPSVLALTPLSPAPQEYNHTAAFSPLAPQTFPHAHDVQLQPQEQPATATYSSDYNTSQLPPDSLLYSSWEPPASLEDYEPEATPSTINLSCPPTPSYTQPLSDTISHLRAQVPEISPREPSPMPAATGFFPMPPLVVPRARYPAGFGRLSSVTPSSASLRRTPGVTPSEHSSIHSARTRAVHTPRTHYMPYPPARGLSRASQVFRYGL</sequence>
<feature type="compositionally biased region" description="Polar residues" evidence="1">
    <location>
        <begin position="127"/>
        <end position="138"/>
    </location>
</feature>
<dbReference type="Proteomes" id="UP000298327">
    <property type="component" value="Unassembled WGS sequence"/>
</dbReference>
<feature type="compositionally biased region" description="Polar residues" evidence="1">
    <location>
        <begin position="351"/>
        <end position="367"/>
    </location>
</feature>
<dbReference type="EMBL" id="SEOQ01000496">
    <property type="protein sequence ID" value="TFY61705.1"/>
    <property type="molecule type" value="Genomic_DNA"/>
</dbReference>
<organism evidence="2 3">
    <name type="scientific">Dentipellis fragilis</name>
    <dbReference type="NCBI Taxonomy" id="205917"/>
    <lineage>
        <taxon>Eukaryota</taxon>
        <taxon>Fungi</taxon>
        <taxon>Dikarya</taxon>
        <taxon>Basidiomycota</taxon>
        <taxon>Agaricomycotina</taxon>
        <taxon>Agaricomycetes</taxon>
        <taxon>Russulales</taxon>
        <taxon>Hericiaceae</taxon>
        <taxon>Dentipellis</taxon>
    </lineage>
</organism>
<dbReference type="OrthoDB" id="10485800at2759"/>
<gene>
    <name evidence="2" type="ORF">EVG20_g6957</name>
</gene>
<evidence type="ECO:0000313" key="3">
    <source>
        <dbReference type="Proteomes" id="UP000298327"/>
    </source>
</evidence>
<feature type="compositionally biased region" description="Polar residues" evidence="1">
    <location>
        <begin position="390"/>
        <end position="408"/>
    </location>
</feature>
<feature type="compositionally biased region" description="Basic residues" evidence="1">
    <location>
        <begin position="483"/>
        <end position="492"/>
    </location>
</feature>
<evidence type="ECO:0000313" key="2">
    <source>
        <dbReference type="EMBL" id="TFY61705.1"/>
    </source>
</evidence>
<feature type="compositionally biased region" description="Low complexity" evidence="1">
    <location>
        <begin position="205"/>
        <end position="216"/>
    </location>
</feature>
<feature type="region of interest" description="Disordered" evidence="1">
    <location>
        <begin position="39"/>
        <end position="162"/>
    </location>
</feature>
<name>A0A4Y9YH76_9AGAM</name>
<proteinExistence type="predicted"/>
<feature type="compositionally biased region" description="Polar residues" evidence="1">
    <location>
        <begin position="260"/>
        <end position="277"/>
    </location>
</feature>
<feature type="compositionally biased region" description="Low complexity" evidence="1">
    <location>
        <begin position="148"/>
        <end position="162"/>
    </location>
</feature>
<feature type="compositionally biased region" description="Basic and acidic residues" evidence="1">
    <location>
        <begin position="114"/>
        <end position="125"/>
    </location>
</feature>
<protein>
    <submittedName>
        <fullName evidence="2">Uncharacterized protein</fullName>
    </submittedName>
</protein>
<reference evidence="2 3" key="1">
    <citation type="submission" date="2019-02" db="EMBL/GenBank/DDBJ databases">
        <title>Genome sequencing of the rare red list fungi Dentipellis fragilis.</title>
        <authorList>
            <person name="Buettner E."/>
            <person name="Kellner H."/>
        </authorList>
    </citation>
    <scope>NUCLEOTIDE SEQUENCE [LARGE SCALE GENOMIC DNA]</scope>
    <source>
        <strain evidence="2 3">DSM 105465</strain>
    </source>
</reference>
<accession>A0A4Y9YH76</accession>
<dbReference type="AlphaFoldDB" id="A0A4Y9YH76"/>
<feature type="region of interest" description="Disordered" evidence="1">
    <location>
        <begin position="351"/>
        <end position="408"/>
    </location>
</feature>